<feature type="region of interest" description="Disordered" evidence="1">
    <location>
        <begin position="129"/>
        <end position="151"/>
    </location>
</feature>
<evidence type="ECO:0000313" key="3">
    <source>
        <dbReference type="Proteomes" id="UP000244855"/>
    </source>
</evidence>
<organism evidence="2 3">
    <name type="scientific">Periconia macrospinosa</name>
    <dbReference type="NCBI Taxonomy" id="97972"/>
    <lineage>
        <taxon>Eukaryota</taxon>
        <taxon>Fungi</taxon>
        <taxon>Dikarya</taxon>
        <taxon>Ascomycota</taxon>
        <taxon>Pezizomycotina</taxon>
        <taxon>Dothideomycetes</taxon>
        <taxon>Pleosporomycetidae</taxon>
        <taxon>Pleosporales</taxon>
        <taxon>Massarineae</taxon>
        <taxon>Periconiaceae</taxon>
        <taxon>Periconia</taxon>
    </lineage>
</organism>
<gene>
    <name evidence="2" type="ORF">DM02DRAFT_663185</name>
</gene>
<evidence type="ECO:0000313" key="2">
    <source>
        <dbReference type="EMBL" id="PVH92188.1"/>
    </source>
</evidence>
<feature type="region of interest" description="Disordered" evidence="1">
    <location>
        <begin position="1"/>
        <end position="20"/>
    </location>
</feature>
<keyword evidence="3" id="KW-1185">Reference proteome</keyword>
<accession>A0A2V1D2G4</accession>
<name>A0A2V1D2G4_9PLEO</name>
<evidence type="ECO:0000256" key="1">
    <source>
        <dbReference type="SAM" id="MobiDB-lite"/>
    </source>
</evidence>
<dbReference type="Proteomes" id="UP000244855">
    <property type="component" value="Unassembled WGS sequence"/>
</dbReference>
<dbReference type="EMBL" id="KZ805710">
    <property type="protein sequence ID" value="PVH92188.1"/>
    <property type="molecule type" value="Genomic_DNA"/>
</dbReference>
<sequence length="395" mass="43538">MEALTSRPISPNDSTTTSSRSSFQILTFAQIITEMKHLTESPDQTSTSAQTTEESIVIDVTFIYLSSPVVSVETTRAKDSEINPIFGPVGSPDGGDLGNCENFTNQLIQQMNYDIASYLTMERPWDFEVDSASSPNPPQPAPAIEKTPSLQAHSRTVTTAPTLAVTHADVSLEDAKKHKAQALEEHFRWLVMFSQYSVAGTGNSNLMLGSLARANSVPNNAHRAQLTGMGAQQDPDAKPKIIKRLAQQHEIYGPRDKEGQEARAKRSAVTRTSDHGFPCKIPSSFRLRKILSSTSSHFPPDKMEEHQAKRGSYRPRLLLGVPHQTGRNPSRPANAHAPLSTSKYSEVLSDAEIVGAIAPQRAYREFINDVQLRRAIALFLNKEYRPVDNHAFAYG</sequence>
<dbReference type="AlphaFoldDB" id="A0A2V1D2G4"/>
<feature type="compositionally biased region" description="Polar residues" evidence="1">
    <location>
        <begin position="7"/>
        <end position="20"/>
    </location>
</feature>
<protein>
    <submittedName>
        <fullName evidence="2">Uncharacterized protein</fullName>
    </submittedName>
</protein>
<dbReference type="STRING" id="97972.A0A2V1D2G4"/>
<reference evidence="2 3" key="1">
    <citation type="journal article" date="2018" name="Sci. Rep.">
        <title>Comparative genomics provides insights into the lifestyle and reveals functional heterogeneity of dark septate endophytic fungi.</title>
        <authorList>
            <person name="Knapp D.G."/>
            <person name="Nemeth J.B."/>
            <person name="Barry K."/>
            <person name="Hainaut M."/>
            <person name="Henrissat B."/>
            <person name="Johnson J."/>
            <person name="Kuo A."/>
            <person name="Lim J.H.P."/>
            <person name="Lipzen A."/>
            <person name="Nolan M."/>
            <person name="Ohm R.A."/>
            <person name="Tamas L."/>
            <person name="Grigoriev I.V."/>
            <person name="Spatafora J.W."/>
            <person name="Nagy L.G."/>
            <person name="Kovacs G.M."/>
        </authorList>
    </citation>
    <scope>NUCLEOTIDE SEQUENCE [LARGE SCALE GENOMIC DNA]</scope>
    <source>
        <strain evidence="2 3">DSE2036</strain>
    </source>
</reference>
<dbReference type="OrthoDB" id="243127at2759"/>
<proteinExistence type="predicted"/>